<protein>
    <submittedName>
        <fullName evidence="1">Chemotaxis protein</fullName>
    </submittedName>
</protein>
<evidence type="ECO:0000313" key="2">
    <source>
        <dbReference type="Proteomes" id="UP000654367"/>
    </source>
</evidence>
<dbReference type="EMBL" id="BMQV01000001">
    <property type="protein sequence ID" value="GGP38205.1"/>
    <property type="molecule type" value="Genomic_DNA"/>
</dbReference>
<reference evidence="2" key="1">
    <citation type="journal article" date="2019" name="Int. J. Syst. Evol. Microbiol.">
        <title>The Global Catalogue of Microorganisms (GCM) 10K type strain sequencing project: providing services to taxonomists for standard genome sequencing and annotation.</title>
        <authorList>
            <consortium name="The Broad Institute Genomics Platform"/>
            <consortium name="The Broad Institute Genome Sequencing Center for Infectious Disease"/>
            <person name="Wu L."/>
            <person name="Ma J."/>
        </authorList>
    </citation>
    <scope>NUCLEOTIDE SEQUENCE [LARGE SCALE GENOMIC DNA]</scope>
    <source>
        <strain evidence="2">JCM 32304</strain>
    </source>
</reference>
<name>A0ABQ2Q0G0_9GAMM</name>
<proteinExistence type="predicted"/>
<accession>A0ABQ2Q0G0</accession>
<keyword evidence="2" id="KW-1185">Reference proteome</keyword>
<gene>
    <name evidence="1" type="ORF">GCM10009409_01410</name>
</gene>
<organism evidence="1 2">
    <name type="scientific">Shewanella saliphila</name>
    <dbReference type="NCBI Taxonomy" id="2282698"/>
    <lineage>
        <taxon>Bacteria</taxon>
        <taxon>Pseudomonadati</taxon>
        <taxon>Pseudomonadota</taxon>
        <taxon>Gammaproteobacteria</taxon>
        <taxon>Alteromonadales</taxon>
        <taxon>Shewanellaceae</taxon>
        <taxon>Shewanella</taxon>
    </lineage>
</organism>
<comment type="caution">
    <text evidence="1">The sequence shown here is derived from an EMBL/GenBank/DDBJ whole genome shotgun (WGS) entry which is preliminary data.</text>
</comment>
<dbReference type="RefSeq" id="WP_188916421.1">
    <property type="nucleotide sequence ID" value="NZ_BMQV01000001.1"/>
</dbReference>
<evidence type="ECO:0000313" key="1">
    <source>
        <dbReference type="EMBL" id="GGP38205.1"/>
    </source>
</evidence>
<sequence length="94" mass="9539">MQVQSAYASGMQGLQSAQQGLAQATTAVAIPDQQKPAVSASTQDTVTLSSQAVSQSDQTSALIDATQSVNQAQASTKVIEAASETVGSLIDIEV</sequence>
<dbReference type="Proteomes" id="UP000654367">
    <property type="component" value="Unassembled WGS sequence"/>
</dbReference>